<gene>
    <name evidence="1" type="ORF">S-PM2p042</name>
</gene>
<evidence type="ECO:0000313" key="1">
    <source>
        <dbReference type="EMBL" id="CAF34106.2"/>
    </source>
</evidence>
<dbReference type="RefSeq" id="YP_195076.2">
    <property type="nucleotide sequence ID" value="NC_006820.1"/>
</dbReference>
<reference evidence="1 2" key="1">
    <citation type="journal article" date="2004" name="Proc. Natl. Acad. Sci. U.S.A.">
        <title>Genetic organization of the psbAD region in phages infecting marine Synechococcus strains.</title>
        <authorList>
            <person name="Millard A."/>
            <person name="Clokie M.R."/>
            <person name="Shub D.A."/>
            <person name="Mann N.H."/>
        </authorList>
    </citation>
    <scope>NUCLEOTIDE SEQUENCE [LARGE SCALE GENOMIC DNA]</scope>
</reference>
<sequence length="76" mass="8924">MTEQQILELAKTCEFDRHISKTTNDIYWECDEEDLLKFAQEIYKKAYSTGHRDGFDDGYESAKVSTEMNTWSSDND</sequence>
<organism evidence="1 2">
    <name type="scientific">Synechococcus phage S-PM2</name>
    <dbReference type="NCBI Taxonomy" id="238854"/>
    <lineage>
        <taxon>Viruses</taxon>
        <taxon>Duplodnaviria</taxon>
        <taxon>Heunggongvirae</taxon>
        <taxon>Uroviricota</taxon>
        <taxon>Caudoviricetes</taxon>
        <taxon>Pantevenvirales</taxon>
        <taxon>Kyanoviridae</taxon>
        <taxon>Nodensvirus</taxon>
        <taxon>Nodensvirus spm2</taxon>
    </lineage>
</organism>
<organismHost>
    <name type="scientific">Synechococcus</name>
    <dbReference type="NCBI Taxonomy" id="1129"/>
</organismHost>
<keyword evidence="2" id="KW-1185">Reference proteome</keyword>
<dbReference type="Proteomes" id="UP000000994">
    <property type="component" value="Segment"/>
</dbReference>
<accession>Q5GQP6</accession>
<dbReference type="GeneID" id="3260377"/>
<proteinExistence type="predicted"/>
<dbReference type="EMBL" id="AJ630128">
    <property type="protein sequence ID" value="CAF34106.2"/>
    <property type="molecule type" value="Genomic_DNA"/>
</dbReference>
<dbReference type="KEGG" id="vg:3260377"/>
<name>Q5GQP6_BPSYP</name>
<evidence type="ECO:0000313" key="2">
    <source>
        <dbReference type="Proteomes" id="UP000000994"/>
    </source>
</evidence>
<reference evidence="1 2" key="2">
    <citation type="journal article" date="2005" name="J. Bacteriol.">
        <title>The genome of S-PM2, a 'photosynthetic' T4-type bacteriophage that infects marine Synechococcus strains.</title>
        <authorList>
            <person name="Mann N.H."/>
            <person name="Clokie M.R."/>
            <person name="Millard A."/>
            <person name="Cook A."/>
            <person name="Wilson W.H."/>
            <person name="Wheatley P.J."/>
            <person name="Letarov A."/>
            <person name="Krisch H.M."/>
        </authorList>
    </citation>
    <scope>NUCLEOTIDE SEQUENCE</scope>
</reference>
<protein>
    <submittedName>
        <fullName evidence="1">Hypothetical-Protein belonging to T4-LIKE GC: 787</fullName>
    </submittedName>
</protein>